<evidence type="ECO:0008006" key="18">
    <source>
        <dbReference type="Google" id="ProtNLM"/>
    </source>
</evidence>
<evidence type="ECO:0000259" key="15">
    <source>
        <dbReference type="PROSITE" id="PS50222"/>
    </source>
</evidence>
<comment type="subunit">
    <text evidence="4">Component of the PAN1 actin cytoskeleton-regulatory complex.</text>
</comment>
<dbReference type="Proteomes" id="UP000800092">
    <property type="component" value="Unassembled WGS sequence"/>
</dbReference>
<feature type="compositionally biased region" description="Low complexity" evidence="12">
    <location>
        <begin position="1017"/>
        <end position="1026"/>
    </location>
</feature>
<dbReference type="InterPro" id="IPR009060">
    <property type="entry name" value="UBA-like_sf"/>
</dbReference>
<dbReference type="InterPro" id="IPR002048">
    <property type="entry name" value="EF_hand_dom"/>
</dbReference>
<dbReference type="GO" id="GO:0005886">
    <property type="term" value="C:plasma membrane"/>
    <property type="evidence" value="ECO:0007669"/>
    <property type="project" value="UniProtKB-SubCell"/>
</dbReference>
<evidence type="ECO:0000313" key="17">
    <source>
        <dbReference type="Proteomes" id="UP000800092"/>
    </source>
</evidence>
<feature type="compositionally biased region" description="Basic and acidic residues" evidence="12">
    <location>
        <begin position="1311"/>
        <end position="1321"/>
    </location>
</feature>
<evidence type="ECO:0000256" key="3">
    <source>
        <dbReference type="ARBA" id="ARBA00004413"/>
    </source>
</evidence>
<dbReference type="InterPro" id="IPR015940">
    <property type="entry name" value="UBA"/>
</dbReference>
<dbReference type="GO" id="GO:0010008">
    <property type="term" value="C:endosome membrane"/>
    <property type="evidence" value="ECO:0007669"/>
    <property type="project" value="UniProtKB-SubCell"/>
</dbReference>
<evidence type="ECO:0000256" key="7">
    <source>
        <dbReference type="ARBA" id="ARBA00022837"/>
    </source>
</evidence>
<feature type="compositionally biased region" description="Acidic residues" evidence="12">
    <location>
        <begin position="507"/>
        <end position="517"/>
    </location>
</feature>
<feature type="compositionally biased region" description="Polar residues" evidence="12">
    <location>
        <begin position="496"/>
        <end position="506"/>
    </location>
</feature>
<feature type="region of interest" description="Disordered" evidence="12">
    <location>
        <begin position="240"/>
        <end position="275"/>
    </location>
</feature>
<keyword evidence="17" id="KW-1185">Reference proteome</keyword>
<organism evidence="16 17">
    <name type="scientific">Viridothelium virens</name>
    <name type="common">Speckled blister lichen</name>
    <name type="synonym">Trypethelium virens</name>
    <dbReference type="NCBI Taxonomy" id="1048519"/>
    <lineage>
        <taxon>Eukaryota</taxon>
        <taxon>Fungi</taxon>
        <taxon>Dikarya</taxon>
        <taxon>Ascomycota</taxon>
        <taxon>Pezizomycotina</taxon>
        <taxon>Dothideomycetes</taxon>
        <taxon>Dothideomycetes incertae sedis</taxon>
        <taxon>Trypetheliales</taxon>
        <taxon>Trypetheliaceae</taxon>
        <taxon>Viridothelium</taxon>
    </lineage>
</organism>
<evidence type="ECO:0000313" key="16">
    <source>
        <dbReference type="EMBL" id="KAF2229918.1"/>
    </source>
</evidence>
<dbReference type="SMART" id="SM00054">
    <property type="entry name" value="EFh"/>
    <property type="match status" value="5"/>
</dbReference>
<feature type="compositionally biased region" description="Polar residues" evidence="12">
    <location>
        <begin position="414"/>
        <end position="423"/>
    </location>
</feature>
<feature type="compositionally biased region" description="Polar residues" evidence="12">
    <location>
        <begin position="1216"/>
        <end position="1225"/>
    </location>
</feature>
<comment type="function">
    <text evidence="11">Component of the PAN1 actin cytoskeleton-regulatory complex required for the internalization of endosomes during actin-coupled endocytosis. The complex links the site of endocytosis to the cell membrane-associated actin cytoskeleton. Mediates uptake of external molecules and vacuolar degradation of plasma membrane proteins. Plays a role in the proper organization of the cell membrane-associated actin cytoskeleton and promotes its destabilization.</text>
</comment>
<keyword evidence="8" id="KW-0175">Coiled coil</keyword>
<feature type="compositionally biased region" description="Basic and acidic residues" evidence="12">
    <location>
        <begin position="655"/>
        <end position="665"/>
    </location>
</feature>
<name>A0A6A6GWD9_VIRVR</name>
<evidence type="ECO:0000259" key="14">
    <source>
        <dbReference type="PROSITE" id="PS50031"/>
    </source>
</evidence>
<dbReference type="GO" id="GO:0006897">
    <property type="term" value="P:endocytosis"/>
    <property type="evidence" value="ECO:0007669"/>
    <property type="project" value="UniProtKB-KW"/>
</dbReference>
<sequence>MADLNGGTDPSLPQLNLTPDEKRVFGQLFQQADTDGIGVVTGEVAVKFFERTKLAPSVLGEIWQIADTENRGLLTKAGFCVVLRLIGHYQANRDPTPELAYRPGPLPKFEGLALPSAAPPPAGPAPTLQPQSSGGPIRVPPLTPDKVNEYSSLFEKSGAQNGVLSGESAKQIFEKARLPNDVLGRIWNLADTEQRGALNVTDFIIAMHLLASYKSGAMRALPQFLPPGLYEAASRRTPTTAIPRQFSGTNSAQRGQSPVLRPPFGASPQATQQPKSDWLVNQEEKSKYDSFFAKLDTERKGYITGEQAVRFFSDSALPEEILASIWDLADINSEGQLNQDEFAVAMYLIRQQRGADKPPLPSSLPSALVPPSMRAQSRPAPQPTAPAFNNAAYSSQLPKSASEDLFGLDAFSSSAPEQVHQSTGGSGSVNKPFDSDPFAGSKATSPTSPQSGGFQSQAPSSFQQPQARNPANVFKPFQPTSAFGQGLTSQGTGSSDRTPQRAQTSVMDDDLLGDNDPEVSKKLTSETTELANMSNQISTLRNQMQDVQKKKTATESDISSTSTQKRDLELRLSQFRSQYEQEVQQVKSLEERLNTSRNETKKLQQELAMIQGTYQDLQSQHRQVATAFEADQRENANLKDRLRQMNTEISQLRPQLDKMRSDARQQKGMVAINKKQVSTTEGERDKIKGEMDDLNKASQERARNAQPSGTEAASSVVSPAPSTASQSTNPFFRKQSSTSVSERTLSPSVATREAPTAQAQNNFDSVFGPSYTSARTNTPPQTSFRAEPSVPSFTGASGPSVNSSDGPSYPTPSTSPPSSSYRDSPHTNEPPAPPESRQITSTNLPLRTTSRTDSMSSSVKVSAPASRHEPAGSDTPTTYGASPAPTPSQEGGSNRGLDRADTSRTDTSNFGFSSFDRNSTSSPAASTASDVARSGLKPEESRETSRIFGPSTATMNEIPGAFPATPADQITPTGESTNRDRNKATHEPLRPQADPKVDFDAAFADFGPPQQAQERPQSSGSGTQHHGSSKFNQEFPPIEELHRQEDSDSEEERGFHDNFTSASPKTKKSKDLQHSRNISGISSNTGAGVDGSQEQRPTISQMTSSASVQLPTPNAQKSPPSYDQAVTTQSNGRSGSNQFPPEFGGLLPSREDPTSSPEPRSPERTFSGSLASSGMTSGQALFGGSAPSKTTPFDAPQGFSSSPPPADTPASTSNSEAYHSATSHPSGGDKSGAPSGQLGQPNKSAFPDDFDSGFDDLAEAKEDDKGGDDDLMFGSQHREGLDEFNPVFDSPAASKSNTVASQPTPTGTQGRTEDSFHDFEHSLGGAPQSFGSGKAPQQPQPSSSHDWDAIFSGLDAPQNEKFSDLGASVSAKPSAFDDDKTPTASLGPSGTGSANLSPPTQTQMPQLGRAISSGTEHDDPILKKLTGMGYARADALHALEKYDYDINAAADYLTADQR</sequence>
<evidence type="ECO:0000256" key="6">
    <source>
        <dbReference type="ARBA" id="ARBA00022753"/>
    </source>
</evidence>
<feature type="region of interest" description="Disordered" evidence="12">
    <location>
        <begin position="654"/>
        <end position="1418"/>
    </location>
</feature>
<accession>A0A6A6GWD9</accession>
<feature type="compositionally biased region" description="Polar residues" evidence="12">
    <location>
        <begin position="734"/>
        <end position="749"/>
    </location>
</feature>
<dbReference type="PANTHER" id="PTHR11216">
    <property type="entry name" value="EH DOMAIN"/>
    <property type="match status" value="1"/>
</dbReference>
<feature type="region of interest" description="Disordered" evidence="12">
    <location>
        <begin position="542"/>
        <end position="565"/>
    </location>
</feature>
<dbReference type="PROSITE" id="PS50222">
    <property type="entry name" value="EF_HAND_2"/>
    <property type="match status" value="1"/>
</dbReference>
<feature type="compositionally biased region" description="Basic and acidic residues" evidence="12">
    <location>
        <begin position="681"/>
        <end position="703"/>
    </location>
</feature>
<keyword evidence="10" id="KW-0963">Cytoplasm</keyword>
<dbReference type="Gene3D" id="1.10.238.10">
    <property type="entry name" value="EF-hand"/>
    <property type="match status" value="3"/>
</dbReference>
<dbReference type="GO" id="GO:0003779">
    <property type="term" value="F:actin binding"/>
    <property type="evidence" value="ECO:0007669"/>
    <property type="project" value="UniProtKB-KW"/>
</dbReference>
<dbReference type="GO" id="GO:0030479">
    <property type="term" value="C:actin cortical patch"/>
    <property type="evidence" value="ECO:0007669"/>
    <property type="project" value="UniProtKB-SubCell"/>
</dbReference>
<feature type="compositionally biased region" description="Basic and acidic residues" evidence="12">
    <location>
        <begin position="977"/>
        <end position="999"/>
    </location>
</feature>
<feature type="compositionally biased region" description="Polar residues" evidence="12">
    <location>
        <begin position="757"/>
        <end position="784"/>
    </location>
</feature>
<dbReference type="Gene3D" id="1.10.287.1490">
    <property type="match status" value="1"/>
</dbReference>
<dbReference type="PANTHER" id="PTHR11216:SF170">
    <property type="entry name" value="DYNAMIN ASSOCIATED PROTEIN 160, ISOFORM D"/>
    <property type="match status" value="1"/>
</dbReference>
<feature type="compositionally biased region" description="Polar residues" evidence="12">
    <location>
        <begin position="240"/>
        <end position="256"/>
    </location>
</feature>
<keyword evidence="9" id="KW-0009">Actin-binding</keyword>
<feature type="compositionally biased region" description="Low complexity" evidence="12">
    <location>
        <begin position="919"/>
        <end position="929"/>
    </location>
</feature>
<dbReference type="SUPFAM" id="SSF47473">
    <property type="entry name" value="EF-hand"/>
    <property type="match status" value="3"/>
</dbReference>
<feature type="compositionally biased region" description="Acidic residues" evidence="12">
    <location>
        <begin position="1248"/>
        <end position="1257"/>
    </location>
</feature>
<feature type="compositionally biased region" description="Polar residues" evidence="12">
    <location>
        <begin position="1293"/>
        <end position="1310"/>
    </location>
</feature>
<evidence type="ECO:0000259" key="13">
    <source>
        <dbReference type="PROSITE" id="PS50030"/>
    </source>
</evidence>
<feature type="compositionally biased region" description="Polar residues" evidence="12">
    <location>
        <begin position="837"/>
        <end position="846"/>
    </location>
</feature>
<dbReference type="SMART" id="SM00165">
    <property type="entry name" value="UBA"/>
    <property type="match status" value="1"/>
</dbReference>
<dbReference type="Gene3D" id="1.10.8.10">
    <property type="entry name" value="DNA helicase RuvA subunit, C-terminal domain"/>
    <property type="match status" value="1"/>
</dbReference>
<evidence type="ECO:0000256" key="8">
    <source>
        <dbReference type="ARBA" id="ARBA00023054"/>
    </source>
</evidence>
<evidence type="ECO:0000256" key="10">
    <source>
        <dbReference type="ARBA" id="ARBA00023212"/>
    </source>
</evidence>
<feature type="compositionally biased region" description="Polar residues" evidence="12">
    <location>
        <begin position="1382"/>
        <end position="1405"/>
    </location>
</feature>
<dbReference type="GO" id="GO:0016197">
    <property type="term" value="P:endosomal transport"/>
    <property type="evidence" value="ECO:0007669"/>
    <property type="project" value="TreeGrafter"/>
</dbReference>
<feature type="domain" description="UBA" evidence="13">
    <location>
        <begin position="1416"/>
        <end position="1456"/>
    </location>
</feature>
<reference evidence="16" key="1">
    <citation type="journal article" date="2020" name="Stud. Mycol.">
        <title>101 Dothideomycetes genomes: a test case for predicting lifestyles and emergence of pathogens.</title>
        <authorList>
            <person name="Haridas S."/>
            <person name="Albert R."/>
            <person name="Binder M."/>
            <person name="Bloem J."/>
            <person name="Labutti K."/>
            <person name="Salamov A."/>
            <person name="Andreopoulos B."/>
            <person name="Baker S."/>
            <person name="Barry K."/>
            <person name="Bills G."/>
            <person name="Bluhm B."/>
            <person name="Cannon C."/>
            <person name="Castanera R."/>
            <person name="Culley D."/>
            <person name="Daum C."/>
            <person name="Ezra D."/>
            <person name="Gonzalez J."/>
            <person name="Henrissat B."/>
            <person name="Kuo A."/>
            <person name="Liang C."/>
            <person name="Lipzen A."/>
            <person name="Lutzoni F."/>
            <person name="Magnuson J."/>
            <person name="Mondo S."/>
            <person name="Nolan M."/>
            <person name="Ohm R."/>
            <person name="Pangilinan J."/>
            <person name="Park H.-J."/>
            <person name="Ramirez L."/>
            <person name="Alfaro M."/>
            <person name="Sun H."/>
            <person name="Tritt A."/>
            <person name="Yoshinaga Y."/>
            <person name="Zwiers L.-H."/>
            <person name="Turgeon B."/>
            <person name="Goodwin S."/>
            <person name="Spatafora J."/>
            <person name="Crous P."/>
            <person name="Grigoriev I."/>
        </authorList>
    </citation>
    <scope>NUCLEOTIDE SEQUENCE</scope>
    <source>
        <strain evidence="16">Tuck. ex Michener</strain>
    </source>
</reference>
<dbReference type="OrthoDB" id="524326at2759"/>
<comment type="subcellular location">
    <subcellularLocation>
        <location evidence="3">Cell membrane</location>
        <topology evidence="3">Peripheral membrane protein</topology>
        <orientation evidence="3">Cytoplasmic side</orientation>
    </subcellularLocation>
    <subcellularLocation>
        <location evidence="2">Cytoplasm</location>
        <location evidence="2">Cytoskeleton</location>
        <location evidence="2">Actin patch</location>
    </subcellularLocation>
    <subcellularLocation>
        <location evidence="1">Endosome membrane</location>
        <topology evidence="1">Peripheral membrane protein</topology>
        <orientation evidence="1">Cytoplasmic side</orientation>
    </subcellularLocation>
</comment>
<gene>
    <name evidence="16" type="ORF">EV356DRAFT_520510</name>
</gene>
<protein>
    <recommendedName>
        <fullName evidence="18">EF-hand</fullName>
    </recommendedName>
</protein>
<feature type="region of interest" description="Disordered" evidence="12">
    <location>
        <begin position="354"/>
        <end position="390"/>
    </location>
</feature>
<feature type="compositionally biased region" description="Low complexity" evidence="12">
    <location>
        <begin position="363"/>
        <end position="372"/>
    </location>
</feature>
<feature type="compositionally biased region" description="Polar residues" evidence="12">
    <location>
        <begin position="1329"/>
        <end position="1344"/>
    </location>
</feature>
<feature type="compositionally biased region" description="Basic and acidic residues" evidence="12">
    <location>
        <begin position="936"/>
        <end position="945"/>
    </location>
</feature>
<dbReference type="PROSITE" id="PS50030">
    <property type="entry name" value="UBA"/>
    <property type="match status" value="1"/>
</dbReference>
<feature type="domain" description="EH" evidence="14">
    <location>
        <begin position="284"/>
        <end position="375"/>
    </location>
</feature>
<feature type="compositionally biased region" description="Low complexity" evidence="12">
    <location>
        <begin position="847"/>
        <end position="865"/>
    </location>
</feature>
<feature type="compositionally biased region" description="Low complexity" evidence="12">
    <location>
        <begin position="448"/>
        <end position="467"/>
    </location>
</feature>
<dbReference type="CDD" id="cd00052">
    <property type="entry name" value="EH"/>
    <property type="match status" value="3"/>
</dbReference>
<feature type="compositionally biased region" description="Polar residues" evidence="12">
    <location>
        <begin position="1168"/>
        <end position="1179"/>
    </location>
</feature>
<feature type="domain" description="EH" evidence="14">
    <location>
        <begin position="21"/>
        <end position="97"/>
    </location>
</feature>
<feature type="compositionally biased region" description="Polar residues" evidence="12">
    <location>
        <begin position="905"/>
        <end position="918"/>
    </location>
</feature>
<evidence type="ECO:0000256" key="9">
    <source>
        <dbReference type="ARBA" id="ARBA00023203"/>
    </source>
</evidence>
<dbReference type="SUPFAM" id="SSF46934">
    <property type="entry name" value="UBA-like"/>
    <property type="match status" value="1"/>
</dbReference>
<proteinExistence type="predicted"/>
<dbReference type="InterPro" id="IPR011992">
    <property type="entry name" value="EF-hand-dom_pair"/>
</dbReference>
<dbReference type="InterPro" id="IPR000261">
    <property type="entry name" value="EH_dom"/>
</dbReference>
<keyword evidence="6" id="KW-0967">Endosome</keyword>
<feature type="region of interest" description="Disordered" evidence="12">
    <location>
        <begin position="111"/>
        <end position="142"/>
    </location>
</feature>
<feature type="domain" description="EF-hand" evidence="15">
    <location>
        <begin position="317"/>
        <end position="352"/>
    </location>
</feature>
<evidence type="ECO:0000256" key="11">
    <source>
        <dbReference type="ARBA" id="ARBA00025194"/>
    </source>
</evidence>
<feature type="domain" description="EH" evidence="14">
    <location>
        <begin position="146"/>
        <end position="236"/>
    </location>
</feature>
<dbReference type="GO" id="GO:0005509">
    <property type="term" value="F:calcium ion binding"/>
    <property type="evidence" value="ECO:0007669"/>
    <property type="project" value="InterPro"/>
</dbReference>
<feature type="compositionally biased region" description="Polar residues" evidence="12">
    <location>
        <begin position="791"/>
        <end position="802"/>
    </location>
</feature>
<keyword evidence="7" id="KW-0106">Calcium</keyword>
<evidence type="ECO:0000256" key="2">
    <source>
        <dbReference type="ARBA" id="ARBA00004134"/>
    </source>
</evidence>
<dbReference type="PROSITE" id="PS00018">
    <property type="entry name" value="EF_HAND_1"/>
    <property type="match status" value="1"/>
</dbReference>
<feature type="compositionally biased region" description="Low complexity" evidence="12">
    <location>
        <begin position="712"/>
        <end position="728"/>
    </location>
</feature>
<evidence type="ECO:0000256" key="12">
    <source>
        <dbReference type="SAM" id="MobiDB-lite"/>
    </source>
</evidence>
<dbReference type="PROSITE" id="PS50031">
    <property type="entry name" value="EH"/>
    <property type="match status" value="3"/>
</dbReference>
<evidence type="ECO:0000256" key="5">
    <source>
        <dbReference type="ARBA" id="ARBA00022583"/>
    </source>
</evidence>
<keyword evidence="5" id="KW-0254">Endocytosis</keyword>
<feature type="compositionally biased region" description="Polar residues" evidence="12">
    <location>
        <begin position="1075"/>
        <end position="1139"/>
    </location>
</feature>
<feature type="region of interest" description="Disordered" evidence="12">
    <location>
        <begin position="414"/>
        <end position="519"/>
    </location>
</feature>
<dbReference type="InterPro" id="IPR018247">
    <property type="entry name" value="EF_Hand_1_Ca_BS"/>
</dbReference>
<dbReference type="CDD" id="cd14270">
    <property type="entry name" value="UBA"/>
    <property type="match status" value="1"/>
</dbReference>
<keyword evidence="10" id="KW-0206">Cytoskeleton</keyword>
<dbReference type="EMBL" id="ML991851">
    <property type="protein sequence ID" value="KAF2229918.1"/>
    <property type="molecule type" value="Genomic_DNA"/>
</dbReference>
<feature type="compositionally biased region" description="Basic and acidic residues" evidence="12">
    <location>
        <begin position="1039"/>
        <end position="1056"/>
    </location>
</feature>
<evidence type="ECO:0000256" key="4">
    <source>
        <dbReference type="ARBA" id="ARBA00011159"/>
    </source>
</evidence>
<dbReference type="SMART" id="SM00027">
    <property type="entry name" value="EH"/>
    <property type="match status" value="3"/>
</dbReference>
<evidence type="ECO:0000256" key="1">
    <source>
        <dbReference type="ARBA" id="ARBA00004125"/>
    </source>
</evidence>
<dbReference type="Pfam" id="PF12763">
    <property type="entry name" value="EH"/>
    <property type="match status" value="3"/>
</dbReference>
<feature type="compositionally biased region" description="Low complexity" evidence="12">
    <location>
        <begin position="484"/>
        <end position="495"/>
    </location>
</feature>